<name>M9MGF6_PSEA3</name>
<proteinExistence type="inferred from homology"/>
<feature type="compositionally biased region" description="Basic and acidic residues" evidence="3">
    <location>
        <begin position="1252"/>
        <end position="1271"/>
    </location>
</feature>
<feature type="compositionally biased region" description="Polar residues" evidence="3">
    <location>
        <begin position="791"/>
        <end position="803"/>
    </location>
</feature>
<evidence type="ECO:0000313" key="6">
    <source>
        <dbReference type="Proteomes" id="UP000011976"/>
    </source>
</evidence>
<evidence type="ECO:0000259" key="4">
    <source>
        <dbReference type="Pfam" id="PF08596"/>
    </source>
</evidence>
<evidence type="ECO:0000256" key="2">
    <source>
        <dbReference type="ARBA" id="ARBA00022483"/>
    </source>
</evidence>
<dbReference type="STRING" id="1151754.M9MGF6"/>
<dbReference type="Pfam" id="PF08596">
    <property type="entry name" value="Lgl_C"/>
    <property type="match status" value="1"/>
</dbReference>
<dbReference type="PANTHER" id="PTHR10241">
    <property type="entry name" value="LETHAL 2 GIANT LARVAE PROTEIN"/>
    <property type="match status" value="1"/>
</dbReference>
<keyword evidence="2" id="KW-0268">Exocytosis</keyword>
<dbReference type="FunFam" id="2.130.10.10:FF:002916">
    <property type="entry name" value="Chromosome 8, whole genome shotgun sequence"/>
    <property type="match status" value="1"/>
</dbReference>
<gene>
    <name evidence="5" type="ORF">PANT_14d00069</name>
</gene>
<feature type="region of interest" description="Disordered" evidence="3">
    <location>
        <begin position="527"/>
        <end position="550"/>
    </location>
</feature>
<dbReference type="GO" id="GO:0005886">
    <property type="term" value="C:plasma membrane"/>
    <property type="evidence" value="ECO:0007669"/>
    <property type="project" value="TreeGrafter"/>
</dbReference>
<dbReference type="SMART" id="SM00320">
    <property type="entry name" value="WD40"/>
    <property type="match status" value="5"/>
</dbReference>
<evidence type="ECO:0000313" key="5">
    <source>
        <dbReference type="EMBL" id="GAC75167.1"/>
    </source>
</evidence>
<dbReference type="GO" id="GO:0045159">
    <property type="term" value="F:myosin II binding"/>
    <property type="evidence" value="ECO:0007669"/>
    <property type="project" value="TreeGrafter"/>
</dbReference>
<dbReference type="SUPFAM" id="SSF50978">
    <property type="entry name" value="WD40 repeat-like"/>
    <property type="match status" value="1"/>
</dbReference>
<feature type="region of interest" description="Disordered" evidence="3">
    <location>
        <begin position="781"/>
        <end position="816"/>
    </location>
</feature>
<feature type="region of interest" description="Disordered" evidence="3">
    <location>
        <begin position="1251"/>
        <end position="1306"/>
    </location>
</feature>
<feature type="compositionally biased region" description="Polar residues" evidence="3">
    <location>
        <begin position="597"/>
        <end position="610"/>
    </location>
</feature>
<feature type="compositionally biased region" description="Polar residues" evidence="3">
    <location>
        <begin position="137"/>
        <end position="153"/>
    </location>
</feature>
<dbReference type="Proteomes" id="UP000011976">
    <property type="component" value="Unassembled WGS sequence"/>
</dbReference>
<dbReference type="InterPro" id="IPR001680">
    <property type="entry name" value="WD40_rpt"/>
</dbReference>
<dbReference type="OrthoDB" id="19944at2759"/>
<dbReference type="GO" id="GO:0019905">
    <property type="term" value="F:syntaxin binding"/>
    <property type="evidence" value="ECO:0007669"/>
    <property type="project" value="TreeGrafter"/>
</dbReference>
<dbReference type="GO" id="GO:0005096">
    <property type="term" value="F:GTPase activator activity"/>
    <property type="evidence" value="ECO:0007669"/>
    <property type="project" value="TreeGrafter"/>
</dbReference>
<evidence type="ECO:0000256" key="1">
    <source>
        <dbReference type="ARBA" id="ARBA00008070"/>
    </source>
</evidence>
<organism evidence="5 6">
    <name type="scientific">Pseudozyma antarctica (strain T-34)</name>
    <name type="common">Yeast</name>
    <name type="synonym">Candida antarctica</name>
    <dbReference type="NCBI Taxonomy" id="1151754"/>
    <lineage>
        <taxon>Eukaryota</taxon>
        <taxon>Fungi</taxon>
        <taxon>Dikarya</taxon>
        <taxon>Basidiomycota</taxon>
        <taxon>Ustilaginomycotina</taxon>
        <taxon>Ustilaginomycetes</taxon>
        <taxon>Ustilaginales</taxon>
        <taxon>Ustilaginaceae</taxon>
        <taxon>Moesziomyces</taxon>
    </lineage>
</organism>
<feature type="region of interest" description="Disordered" evidence="3">
    <location>
        <begin position="133"/>
        <end position="166"/>
    </location>
</feature>
<reference evidence="6" key="1">
    <citation type="journal article" date="2013" name="Genome Announc.">
        <title>Genome sequence of the basidiomycetous yeast Pseudozyma antarctica T-34, a producer of the glycolipid biosurfactants mannosylerythritol lipids.</title>
        <authorList>
            <person name="Morita T."/>
            <person name="Koike H."/>
            <person name="Koyama Y."/>
            <person name="Hagiwara H."/>
            <person name="Ito E."/>
            <person name="Fukuoka T."/>
            <person name="Imura T."/>
            <person name="Machida M."/>
            <person name="Kitamoto D."/>
        </authorList>
    </citation>
    <scope>NUCLEOTIDE SEQUENCE [LARGE SCALE GENOMIC DNA]</scope>
    <source>
        <strain evidence="6">T-34</strain>
    </source>
</reference>
<feature type="region of interest" description="Disordered" evidence="3">
    <location>
        <begin position="597"/>
        <end position="616"/>
    </location>
</feature>
<evidence type="ECO:0000256" key="3">
    <source>
        <dbReference type="SAM" id="MobiDB-lite"/>
    </source>
</evidence>
<feature type="domain" description="Lethal giant larvae (Lgl)-like C-terminal" evidence="4">
    <location>
        <begin position="890"/>
        <end position="1258"/>
    </location>
</feature>
<protein>
    <submittedName>
        <fullName evidence="5">Tomosyn and related SNARE-interacting proteins</fullName>
    </submittedName>
</protein>
<accession>M9MGF6</accession>
<dbReference type="PANTHER" id="PTHR10241:SF25">
    <property type="entry name" value="TOMOSYN, ISOFORM C"/>
    <property type="match status" value="1"/>
</dbReference>
<feature type="compositionally biased region" description="Polar residues" evidence="3">
    <location>
        <begin position="382"/>
        <end position="400"/>
    </location>
</feature>
<feature type="region of interest" description="Disordered" evidence="3">
    <location>
        <begin position="382"/>
        <end position="405"/>
    </location>
</feature>
<dbReference type="InterPro" id="IPR036322">
    <property type="entry name" value="WD40_repeat_dom_sf"/>
</dbReference>
<comment type="similarity">
    <text evidence="1">Belongs to the WD repeat L(2)GL family.</text>
</comment>
<dbReference type="GO" id="GO:0006893">
    <property type="term" value="P:Golgi to plasma membrane transport"/>
    <property type="evidence" value="ECO:0007669"/>
    <property type="project" value="TreeGrafter"/>
</dbReference>
<dbReference type="EMBL" id="DF196780">
    <property type="protein sequence ID" value="GAC75167.1"/>
    <property type="molecule type" value="Genomic_DNA"/>
</dbReference>
<dbReference type="InterPro" id="IPR013905">
    <property type="entry name" value="Lgl_C_dom"/>
</dbReference>
<sequence length="1373" mass="147770">MSSSWIKTLRDRAAQAGSKVPERLYHTDWSRSLANAHLSSAGTFNEGLLAGLALPGEVTVMAFEPVRGFLAVGTTLGTIHLFGSPAVQLSFSLRPAHRVNHLAFKSDAGLLVCIDEKDNISIYDLARPDPQIRAAHGTSSNQYRPSSASTGHSITGPPHPDTPQRVGVHSVRNKVICVEVSSAHSHMFLGLRDGTVDAYDLERMCPSPYRVPNLWWEEEEILRKSGVPDAPNRRHVPLIIDIKTHPKDINQLLLAYEGGAILLDVRERAVLKTFQLRLLPGARGAGGHPDLMWTERAPPATCVAWRPDGEVFAMGHEDGCISFWHARDDDKPLMVRTLDCLDVDKPITDPSLMDVPRPPKEPIFKLAWSGFPEKSWMSIASESAASWQSQPHQRTSSSNEPVDEPVKGTLLTVLGGAGPDMDMPGLFCSNLPPYAAALTLWGGANAEASRKLRQALHDSLVPTSETVCPTSSQVEDFVLLPRNNPHYSGSYDPTAVVVLLAADPALPTLPPPAAARGLACFAYPPRTRSDSRAAPDPQAFQPGSNSVPIEPQKELHLPLPLTLAGPGAILGAKLETLTPHAYRKLVGPLDVTGLNQKQEQEASGSALRSSFNHEKPPLELAGGKASACLSGEGSDGIPELLRSSSFRILITWHLDGSVRFYDASPHLLLMGRVDEDDLKRHLASPRIWLQQSFPSPLPHLSIDARALLHSPAMQGHATFDRIRARARIQDVQFATEVLEASVVLSTGQVLHMRFGFAQLSETEMINDEVEESIKRQEEQANLLIPPVKSPRGSTHRSSVSIASPRSEAAAATSQALDAEMSKAMQELEVGTDAAVSGSGAPPPRPRRDPKRASLNPGQHGALQQPADWRTTSPAGPASAPLQPPPGGFEAEEIVLLHHLADPRYDGFKPNLMVDPMRGEITALASSDIGFLAVACGTALAVLDFRCGELILKEGFGGHESEQGGHGDAKTLRKAIEAESKSPIVQLRFSVCRIAEDPSLAPRLIVVRANGVTTVWTLQRTLDMWLVERSGTHKLEELVDARGLHVLDTKGRACDAHPQDLQRALREQEVGFAAGSAAELPEADVLLGFSERQVTLRYGITGPVVCRAEMGEGVLGCSVVERAHDKVAAVVTASSIRLLSLPKLEPIVRLQRHHREVGDSAGWRACISFDANGDFVEVCSSLDVRLWTMFASLRRPGQPNLTLVDPTAAPTVPLHPGAVGSAAGVATSIAGWFGTKTTGVLSVGAQMDAVLAGDKRPEPPKLGEALAPRDYRPPLPPATETDRVETSERPTAAGSSLGGARRDPSRAKAVAASADSAWATSYQNIDLLKARGAMMSGIEDGLTNLERGASNFLKSTREAAIKGAAKDKLNKMFF</sequence>
<dbReference type="GO" id="GO:0006887">
    <property type="term" value="P:exocytosis"/>
    <property type="evidence" value="ECO:0007669"/>
    <property type="project" value="UniProtKB-KW"/>
</dbReference>
<dbReference type="InterPro" id="IPR015943">
    <property type="entry name" value="WD40/YVTN_repeat-like_dom_sf"/>
</dbReference>
<dbReference type="Gene3D" id="2.130.10.10">
    <property type="entry name" value="YVTN repeat-like/Quinoprotein amine dehydrogenase"/>
    <property type="match status" value="2"/>
</dbReference>
<feature type="region of interest" description="Disordered" evidence="3">
    <location>
        <begin position="830"/>
        <end position="887"/>
    </location>
</feature>
<dbReference type="GO" id="GO:0005737">
    <property type="term" value="C:cytoplasm"/>
    <property type="evidence" value="ECO:0007669"/>
    <property type="project" value="TreeGrafter"/>
</dbReference>